<organism evidence="1 3">
    <name type="scientific">Brochothrix thermosphacta</name>
    <name type="common">Microbacterium thermosphactum</name>
    <dbReference type="NCBI Taxonomy" id="2756"/>
    <lineage>
        <taxon>Bacteria</taxon>
        <taxon>Bacillati</taxon>
        <taxon>Bacillota</taxon>
        <taxon>Bacilli</taxon>
        <taxon>Bacillales</taxon>
        <taxon>Listeriaceae</taxon>
        <taxon>Brochothrix</taxon>
    </lineage>
</organism>
<dbReference type="EMBL" id="OUNC01000003">
    <property type="protein sequence ID" value="SPP26712.1"/>
    <property type="molecule type" value="Genomic_DNA"/>
</dbReference>
<dbReference type="KEGG" id="bths:CNY62_09920"/>
<dbReference type="EMBL" id="CP023483">
    <property type="protein sequence ID" value="ATF26676.1"/>
    <property type="molecule type" value="Genomic_DNA"/>
</dbReference>
<dbReference type="Proteomes" id="UP000270190">
    <property type="component" value="Unassembled WGS sequence"/>
</dbReference>
<keyword evidence="3" id="KW-1185">Reference proteome</keyword>
<reference evidence="1 3" key="1">
    <citation type="submission" date="2017-09" db="EMBL/GenBank/DDBJ databases">
        <title>Complete Genome Sequences of Two Strains of the Meat Spoilage Bacterium Brochothrix thermosphacta Isolated from Ground Chicken.</title>
        <authorList>
            <person name="Paoli G.C."/>
            <person name="Wijey C."/>
            <person name="Chen C.-Y."/>
            <person name="Nguyen L."/>
            <person name="Yan X."/>
            <person name="Irwin P.L."/>
        </authorList>
    </citation>
    <scope>NUCLEOTIDE SEQUENCE [LARGE SCALE GENOMIC DNA]</scope>
    <source>
        <strain evidence="1 3">BI</strain>
    </source>
</reference>
<dbReference type="STRING" id="2756.BFR44_10890"/>
<dbReference type="AlphaFoldDB" id="A0A1D2L0F4"/>
<dbReference type="OrthoDB" id="2364594at2"/>
<evidence type="ECO:0000313" key="2">
    <source>
        <dbReference type="EMBL" id="SPP26712.1"/>
    </source>
</evidence>
<reference evidence="2" key="3">
    <citation type="submission" date="2018-04" db="EMBL/GenBank/DDBJ databases">
        <authorList>
            <person name="Go L.Y."/>
            <person name="Mitchell J.A."/>
        </authorList>
    </citation>
    <scope>NUCLEOTIDE SEQUENCE</scope>
    <source>
        <strain evidence="2">BSAS1 3</strain>
    </source>
</reference>
<protein>
    <recommendedName>
        <fullName evidence="5">DUF3221 domain-containing protein</fullName>
    </recommendedName>
</protein>
<evidence type="ECO:0000313" key="3">
    <source>
        <dbReference type="Proteomes" id="UP000243591"/>
    </source>
</evidence>
<name>A0A1D2L0F4_BROTH</name>
<reference evidence="4" key="2">
    <citation type="submission" date="2018-04" db="EMBL/GenBank/DDBJ databases">
        <authorList>
            <person name="Illikoud N."/>
        </authorList>
    </citation>
    <scope>NUCLEOTIDE SEQUENCE [LARGE SCALE GENOMIC DNA]</scope>
</reference>
<evidence type="ECO:0000313" key="1">
    <source>
        <dbReference type="EMBL" id="ATF26676.1"/>
    </source>
</evidence>
<evidence type="ECO:0008006" key="5">
    <source>
        <dbReference type="Google" id="ProtNLM"/>
    </source>
</evidence>
<dbReference type="RefSeq" id="WP_069118854.1">
    <property type="nucleotide sequence ID" value="NZ_CBCPHX010000010.1"/>
</dbReference>
<proteinExistence type="predicted"/>
<accession>A0A1D2L0F4</accession>
<dbReference type="Proteomes" id="UP000243591">
    <property type="component" value="Chromosome"/>
</dbReference>
<gene>
    <name evidence="2" type="ORF">BTBSAS_110061</name>
    <name evidence="1" type="ORF">CNY62_09920</name>
</gene>
<evidence type="ECO:0000313" key="4">
    <source>
        <dbReference type="Proteomes" id="UP000270190"/>
    </source>
</evidence>
<dbReference type="GeneID" id="66536609"/>
<sequence length="123" mass="14252">MKRFPIVTIVFVILIGAFFLFQQFSSKRVDLTFVMLVQEKDTTKQISGLIEGAGSEHFVFSVDKKTWDAIKIDRRYEVEVSYKEKHILSDKKRARLQGPFWSNESNGNILVNDVKIQKIALIK</sequence>